<dbReference type="AlphaFoldDB" id="A0A1X7RVY5"/>
<name>A0A1X7RVY5_ZYMT9</name>
<sequence>MSKPRIVKTHTIVNEHISTWNTTIETVLDKFTDEPVYWICKRSGDSDSAPGRSDPPRIKIRANANHSPSVAGVRFDCNGTKNDRLNFCAVVAKHPEEVSMRKWTKVEHKKFRLGELFADVLGRGEEWSFRFDGEWFVWKETYSARLGACKCHTRDFKLLDDRDRLLAVYINDHGRHRDTSGRLDYFVELDREEEVMSLAVIVGIQERKEQQRRENAEIKRKRENFNKVDKHRGNPPNTCAHWRVETNSTRFHRKEINQTSEPTTNKPRLRSPASLHFTSSTRPPTMPNPTLLKTHFIIDEDNSTRHTEIRTVLLNRTSTPLFYICTRDGRHPLDRNTKIRTARPTRSGSKWGTHDPGPSVAGTRLWCDTEEIRAIAKSHPDERHRTTWTDVKNGRDWRVKHLVAAREFRWEVGGRGFLWRQTHRGNSTDYKLFDARERMLAAYWGDRRGDRSGRMNFYAEMDEEEELMSLAVLWGIQEKAAIRREMDRAKTFVGGGYGYPYSSPYGGYGYAAYRHPGYGYGRYPYGGYGAGASTWDFARAGLAQGLARGVTHGIVDGYFRGGNDSKGYDYHSDYY</sequence>
<evidence type="ECO:0000256" key="1">
    <source>
        <dbReference type="SAM" id="Coils"/>
    </source>
</evidence>
<keyword evidence="1" id="KW-0175">Coiled coil</keyword>
<evidence type="ECO:0000313" key="4">
    <source>
        <dbReference type="Proteomes" id="UP000215127"/>
    </source>
</evidence>
<protein>
    <submittedName>
        <fullName evidence="3">Uncharacterized protein</fullName>
    </submittedName>
</protein>
<organism evidence="3 4">
    <name type="scientific">Zymoseptoria tritici (strain ST99CH_3D7)</name>
    <dbReference type="NCBI Taxonomy" id="1276538"/>
    <lineage>
        <taxon>Eukaryota</taxon>
        <taxon>Fungi</taxon>
        <taxon>Dikarya</taxon>
        <taxon>Ascomycota</taxon>
        <taxon>Pezizomycotina</taxon>
        <taxon>Dothideomycetes</taxon>
        <taxon>Dothideomycetidae</taxon>
        <taxon>Mycosphaerellales</taxon>
        <taxon>Mycosphaerellaceae</taxon>
        <taxon>Zymoseptoria</taxon>
    </lineage>
</organism>
<keyword evidence="4" id="KW-1185">Reference proteome</keyword>
<accession>A0A1X7RVY5</accession>
<dbReference type="STRING" id="1276538.A0A1X7RVY5"/>
<feature type="compositionally biased region" description="Polar residues" evidence="2">
    <location>
        <begin position="257"/>
        <end position="266"/>
    </location>
</feature>
<gene>
    <name evidence="3" type="ORF">ZT3D7_G6755</name>
</gene>
<dbReference type="EMBL" id="LT853697">
    <property type="protein sequence ID" value="SMQ51602.1"/>
    <property type="molecule type" value="Genomic_DNA"/>
</dbReference>
<evidence type="ECO:0000256" key="2">
    <source>
        <dbReference type="SAM" id="MobiDB-lite"/>
    </source>
</evidence>
<feature type="region of interest" description="Disordered" evidence="2">
    <location>
        <begin position="257"/>
        <end position="289"/>
    </location>
</feature>
<reference evidence="3 4" key="1">
    <citation type="submission" date="2016-06" db="EMBL/GenBank/DDBJ databases">
        <authorList>
            <person name="Kjaerup R.B."/>
            <person name="Dalgaard T.S."/>
            <person name="Juul-Madsen H.R."/>
        </authorList>
    </citation>
    <scope>NUCLEOTIDE SEQUENCE [LARGE SCALE GENOMIC DNA]</scope>
</reference>
<evidence type="ECO:0000313" key="3">
    <source>
        <dbReference type="EMBL" id="SMQ51602.1"/>
    </source>
</evidence>
<dbReference type="Proteomes" id="UP000215127">
    <property type="component" value="Chromosome 6"/>
</dbReference>
<feature type="coiled-coil region" evidence="1">
    <location>
        <begin position="201"/>
        <end position="228"/>
    </location>
</feature>
<proteinExistence type="predicted"/>